<keyword evidence="2 3" id="KW-0808">Transferase</keyword>
<keyword evidence="3" id="KW-0328">Glycosyltransferase</keyword>
<dbReference type="AlphaFoldDB" id="A0A5A7PLQ6"/>
<evidence type="ECO:0000256" key="4">
    <source>
        <dbReference type="RuleBase" id="RU362057"/>
    </source>
</evidence>
<dbReference type="EC" id="2.4.1.-" evidence="4"/>
<dbReference type="PANTHER" id="PTHR48048:SF45">
    <property type="entry name" value="GLYCOSYLTRANSFERASE"/>
    <property type="match status" value="1"/>
</dbReference>
<evidence type="ECO:0000256" key="3">
    <source>
        <dbReference type="RuleBase" id="RU003718"/>
    </source>
</evidence>
<proteinExistence type="inferred from homology"/>
<accession>A0A5A7PLQ6</accession>
<evidence type="ECO:0000256" key="2">
    <source>
        <dbReference type="ARBA" id="ARBA00022679"/>
    </source>
</evidence>
<dbReference type="PROSITE" id="PS00375">
    <property type="entry name" value="UDPGT"/>
    <property type="match status" value="1"/>
</dbReference>
<dbReference type="InterPro" id="IPR035595">
    <property type="entry name" value="UDP_glycos_trans_CS"/>
</dbReference>
<dbReference type="InterPro" id="IPR050481">
    <property type="entry name" value="UDP-glycosyltransf_plant"/>
</dbReference>
<dbReference type="GO" id="GO:0035251">
    <property type="term" value="F:UDP-glucosyltransferase activity"/>
    <property type="evidence" value="ECO:0007669"/>
    <property type="project" value="InterPro"/>
</dbReference>
<dbReference type="SUPFAM" id="SSF53756">
    <property type="entry name" value="UDP-Glycosyltransferase/glycogen phosphorylase"/>
    <property type="match status" value="1"/>
</dbReference>
<dbReference type="Proteomes" id="UP000325081">
    <property type="component" value="Unassembled WGS sequence"/>
</dbReference>
<sequence length="475" mass="51629">MTIFELVFIPVPGLSHLVSTVEAAKLLLARDRRLSITVLIITTSTTDQPTATYLSSAGPTAGLRFTNLPSPDRPPSPDSGFFHFIESHAAGVREFLSGQISNPPTPNSRPAGLIVDMFCTNFIDIASELGLPSYVFFTSGACALGVFTHLAGLKFDQKIDLTQFKDSSLELPISCFSCPVPAKILPAAFLQPDPLSATFLTFFRRVSDSKGVMVNTFLELEPFAIRALQSDSGLPKVYPVGPILNPAGSPEGREVVEWLDRQPEKSVVFLCFGTMGGFRREQAAEIAAGLEASGARFLWSLRKPGPEINTPPVPTEYTDFREVLPEGFLERTEKIGKVIGWAPQVAVLGHLAVGGFISHCGWNSVLESLWYGVPVAAFPQYAEQQVNAFLLVRELGLAEAVRIDYSTDFRGERLPEIVAAPEIEAAVRRLMGGGGVVREKVKEMKMKSREAMEKSGSAYEAQKSFIEDVISNVGG</sequence>
<evidence type="ECO:0000313" key="5">
    <source>
        <dbReference type="EMBL" id="GER33596.1"/>
    </source>
</evidence>
<comment type="caution">
    <text evidence="5">The sequence shown here is derived from an EMBL/GenBank/DDBJ whole genome shotgun (WGS) entry which is preliminary data.</text>
</comment>
<evidence type="ECO:0000313" key="6">
    <source>
        <dbReference type="Proteomes" id="UP000325081"/>
    </source>
</evidence>
<dbReference type="Pfam" id="PF00201">
    <property type="entry name" value="UDPGT"/>
    <property type="match status" value="1"/>
</dbReference>
<dbReference type="InterPro" id="IPR002213">
    <property type="entry name" value="UDP_glucos_trans"/>
</dbReference>
<name>A0A5A7PLQ6_STRAF</name>
<reference evidence="6" key="1">
    <citation type="journal article" date="2019" name="Curr. Biol.">
        <title>Genome Sequence of Striga asiatica Provides Insight into the Evolution of Plant Parasitism.</title>
        <authorList>
            <person name="Yoshida S."/>
            <person name="Kim S."/>
            <person name="Wafula E.K."/>
            <person name="Tanskanen J."/>
            <person name="Kim Y.M."/>
            <person name="Honaas L."/>
            <person name="Yang Z."/>
            <person name="Spallek T."/>
            <person name="Conn C.E."/>
            <person name="Ichihashi Y."/>
            <person name="Cheong K."/>
            <person name="Cui S."/>
            <person name="Der J.P."/>
            <person name="Gundlach H."/>
            <person name="Jiao Y."/>
            <person name="Hori C."/>
            <person name="Ishida J.K."/>
            <person name="Kasahara H."/>
            <person name="Kiba T."/>
            <person name="Kim M.S."/>
            <person name="Koo N."/>
            <person name="Laohavisit A."/>
            <person name="Lee Y.H."/>
            <person name="Lumba S."/>
            <person name="McCourt P."/>
            <person name="Mortimer J.C."/>
            <person name="Mutuku J.M."/>
            <person name="Nomura T."/>
            <person name="Sasaki-Sekimoto Y."/>
            <person name="Seto Y."/>
            <person name="Wang Y."/>
            <person name="Wakatake T."/>
            <person name="Sakakibara H."/>
            <person name="Demura T."/>
            <person name="Yamaguchi S."/>
            <person name="Yoneyama K."/>
            <person name="Manabe R.I."/>
            <person name="Nelson D.C."/>
            <person name="Schulman A.H."/>
            <person name="Timko M.P."/>
            <person name="dePamphilis C.W."/>
            <person name="Choi D."/>
            <person name="Shirasu K."/>
        </authorList>
    </citation>
    <scope>NUCLEOTIDE SEQUENCE [LARGE SCALE GENOMIC DNA]</scope>
    <source>
        <strain evidence="6">cv. UVA1</strain>
    </source>
</reference>
<dbReference type="CDD" id="cd03784">
    <property type="entry name" value="GT1_Gtf-like"/>
    <property type="match status" value="1"/>
</dbReference>
<dbReference type="EMBL" id="BKCP01004750">
    <property type="protein sequence ID" value="GER33596.1"/>
    <property type="molecule type" value="Genomic_DNA"/>
</dbReference>
<dbReference type="OrthoDB" id="5835829at2759"/>
<protein>
    <recommendedName>
        <fullName evidence="4">Glycosyltransferase</fullName>
        <ecNumber evidence="4">2.4.1.-</ecNumber>
    </recommendedName>
</protein>
<keyword evidence="6" id="KW-1185">Reference proteome</keyword>
<comment type="similarity">
    <text evidence="1 3">Belongs to the UDP-glycosyltransferase family.</text>
</comment>
<gene>
    <name evidence="5" type="ORF">STAS_09740</name>
</gene>
<evidence type="ECO:0000256" key="1">
    <source>
        <dbReference type="ARBA" id="ARBA00009995"/>
    </source>
</evidence>
<dbReference type="FunFam" id="3.40.50.2000:FF:000056">
    <property type="entry name" value="Glycosyltransferase"/>
    <property type="match status" value="1"/>
</dbReference>
<dbReference type="PANTHER" id="PTHR48048">
    <property type="entry name" value="GLYCOSYLTRANSFERASE"/>
    <property type="match status" value="1"/>
</dbReference>
<dbReference type="Gene3D" id="3.40.50.2000">
    <property type="entry name" value="Glycogen Phosphorylase B"/>
    <property type="match status" value="2"/>
</dbReference>
<organism evidence="5 6">
    <name type="scientific">Striga asiatica</name>
    <name type="common">Asiatic witchweed</name>
    <name type="synonym">Buchnera asiatica</name>
    <dbReference type="NCBI Taxonomy" id="4170"/>
    <lineage>
        <taxon>Eukaryota</taxon>
        <taxon>Viridiplantae</taxon>
        <taxon>Streptophyta</taxon>
        <taxon>Embryophyta</taxon>
        <taxon>Tracheophyta</taxon>
        <taxon>Spermatophyta</taxon>
        <taxon>Magnoliopsida</taxon>
        <taxon>eudicotyledons</taxon>
        <taxon>Gunneridae</taxon>
        <taxon>Pentapetalae</taxon>
        <taxon>asterids</taxon>
        <taxon>lamiids</taxon>
        <taxon>Lamiales</taxon>
        <taxon>Orobanchaceae</taxon>
        <taxon>Buchnereae</taxon>
        <taxon>Striga</taxon>
    </lineage>
</organism>